<reference evidence="9 10" key="1">
    <citation type="submission" date="2020-08" db="EMBL/GenBank/DDBJ databases">
        <title>Sequencing the genomes of 1000 actinobacteria strains.</title>
        <authorList>
            <person name="Klenk H.-P."/>
        </authorList>
    </citation>
    <scope>NUCLEOTIDE SEQUENCE [LARGE SCALE GENOMIC DNA]</scope>
    <source>
        <strain evidence="9 10">DSM 43023</strain>
    </source>
</reference>
<feature type="transmembrane region" description="Helical" evidence="8">
    <location>
        <begin position="42"/>
        <end position="63"/>
    </location>
</feature>
<dbReference type="Proteomes" id="UP000534286">
    <property type="component" value="Unassembled WGS sequence"/>
</dbReference>
<feature type="transmembrane region" description="Helical" evidence="8">
    <location>
        <begin position="12"/>
        <end position="36"/>
    </location>
</feature>
<evidence type="ECO:0000256" key="3">
    <source>
        <dbReference type="ARBA" id="ARBA00022475"/>
    </source>
</evidence>
<evidence type="ECO:0000256" key="2">
    <source>
        <dbReference type="ARBA" id="ARBA00022448"/>
    </source>
</evidence>
<dbReference type="Gene3D" id="1.20.1250.20">
    <property type="entry name" value="MFS general substrate transporter like domains"/>
    <property type="match status" value="1"/>
</dbReference>
<dbReference type="EMBL" id="JACHJU010000013">
    <property type="protein sequence ID" value="MBB4944454.1"/>
    <property type="molecule type" value="Genomic_DNA"/>
</dbReference>
<comment type="subcellular location">
    <subcellularLocation>
        <location evidence="1">Cell membrane</location>
        <topology evidence="1">Multi-pass membrane protein</topology>
    </subcellularLocation>
</comment>
<feature type="transmembrane region" description="Helical" evidence="8">
    <location>
        <begin position="75"/>
        <end position="93"/>
    </location>
</feature>
<dbReference type="InterPro" id="IPR010290">
    <property type="entry name" value="TM_effector"/>
</dbReference>
<gene>
    <name evidence="9" type="ORF">FHR32_008860</name>
</gene>
<feature type="transmembrane region" description="Helical" evidence="8">
    <location>
        <begin position="283"/>
        <end position="302"/>
    </location>
</feature>
<dbReference type="PANTHER" id="PTHR23513:SF6">
    <property type="entry name" value="MAJOR FACILITATOR SUPERFAMILY ASSOCIATED DOMAIN-CONTAINING PROTEIN"/>
    <property type="match status" value="1"/>
</dbReference>
<dbReference type="AlphaFoldDB" id="A0A7W7S5X5"/>
<dbReference type="GO" id="GO:0005886">
    <property type="term" value="C:plasma membrane"/>
    <property type="evidence" value="ECO:0007669"/>
    <property type="project" value="UniProtKB-SubCell"/>
</dbReference>
<sequence length="476" mass="49388">MLQALRVRDFRLLWTARLVSVFGTWLLVVAVPAHVYALTGSLLATGMTLAAEYLPVLLVGPFAGVLADRCDRRRLMIATDVIRAAVIALVLLARTPETLWIVYLALLGESLATVLFNPAAQAHTPSVVGRGPLLTGANALNALTGGVVGLMAAPLGGLLFATSGIGTVIAADIAGYLVSAAAIAFTRPRPREQQSSGPERRVLRELRDGLDFVRRSPALRGLIAAGGVYFFANAALTALLVPFGMARLGGSTQVGYLLSALGCGYLVGAPLSRWIVERVTARTAIGVGQALVGAGFLVMFTASSLPVVLAATALTGIPGVTVAVALQTWRQRATPEPFLGRVTAAFLAAEAAVTLAGSLAGPALSDTASLSVALNTASAAVVVAAAATFWLMPGLPPLDDRRPGLPRVRLFMIESLRGRRPASPGSPRRRCRACCVRPPRHLPTAPPGRPPRAIGSRPARGAPASGDDASGRSAPR</sequence>
<keyword evidence="4 8" id="KW-0812">Transmembrane</keyword>
<evidence type="ECO:0000256" key="8">
    <source>
        <dbReference type="SAM" id="Phobius"/>
    </source>
</evidence>
<feature type="transmembrane region" description="Helical" evidence="8">
    <location>
        <begin position="132"/>
        <end position="152"/>
    </location>
</feature>
<evidence type="ECO:0000256" key="5">
    <source>
        <dbReference type="ARBA" id="ARBA00022989"/>
    </source>
</evidence>
<evidence type="ECO:0000256" key="1">
    <source>
        <dbReference type="ARBA" id="ARBA00004651"/>
    </source>
</evidence>
<feature type="transmembrane region" description="Helical" evidence="8">
    <location>
        <begin position="372"/>
        <end position="392"/>
    </location>
</feature>
<feature type="transmembrane region" description="Helical" evidence="8">
    <location>
        <begin position="338"/>
        <end position="360"/>
    </location>
</feature>
<dbReference type="CDD" id="cd06173">
    <property type="entry name" value="MFS_MefA_like"/>
    <property type="match status" value="1"/>
</dbReference>
<protein>
    <submittedName>
        <fullName evidence="9">MFS family permease</fullName>
    </submittedName>
</protein>
<keyword evidence="5 8" id="KW-1133">Transmembrane helix</keyword>
<keyword evidence="2" id="KW-0813">Transport</keyword>
<feature type="transmembrane region" description="Helical" evidence="8">
    <location>
        <begin position="222"/>
        <end position="244"/>
    </location>
</feature>
<evidence type="ECO:0000256" key="6">
    <source>
        <dbReference type="ARBA" id="ARBA00023136"/>
    </source>
</evidence>
<dbReference type="Pfam" id="PF05977">
    <property type="entry name" value="MFS_3"/>
    <property type="match status" value="1"/>
</dbReference>
<keyword evidence="6 8" id="KW-0472">Membrane</keyword>
<evidence type="ECO:0000313" key="9">
    <source>
        <dbReference type="EMBL" id="MBB4944454.1"/>
    </source>
</evidence>
<evidence type="ECO:0000256" key="7">
    <source>
        <dbReference type="SAM" id="MobiDB-lite"/>
    </source>
</evidence>
<dbReference type="PANTHER" id="PTHR23513">
    <property type="entry name" value="INTEGRAL MEMBRANE EFFLUX PROTEIN-RELATED"/>
    <property type="match status" value="1"/>
</dbReference>
<feature type="transmembrane region" description="Helical" evidence="8">
    <location>
        <begin position="256"/>
        <end position="276"/>
    </location>
</feature>
<comment type="caution">
    <text evidence="9">The sequence shown here is derived from an EMBL/GenBank/DDBJ whole genome shotgun (WGS) entry which is preliminary data.</text>
</comment>
<dbReference type="InterPro" id="IPR036259">
    <property type="entry name" value="MFS_trans_sf"/>
</dbReference>
<evidence type="ECO:0000256" key="4">
    <source>
        <dbReference type="ARBA" id="ARBA00022692"/>
    </source>
</evidence>
<dbReference type="SUPFAM" id="SSF103473">
    <property type="entry name" value="MFS general substrate transporter"/>
    <property type="match status" value="1"/>
</dbReference>
<keyword evidence="3" id="KW-1003">Cell membrane</keyword>
<organism evidence="9 10">
    <name type="scientific">Streptosporangium album</name>
    <dbReference type="NCBI Taxonomy" id="47479"/>
    <lineage>
        <taxon>Bacteria</taxon>
        <taxon>Bacillati</taxon>
        <taxon>Actinomycetota</taxon>
        <taxon>Actinomycetes</taxon>
        <taxon>Streptosporangiales</taxon>
        <taxon>Streptosporangiaceae</taxon>
        <taxon>Streptosporangium</taxon>
    </lineage>
</organism>
<feature type="transmembrane region" description="Helical" evidence="8">
    <location>
        <begin position="158"/>
        <end position="185"/>
    </location>
</feature>
<proteinExistence type="predicted"/>
<accession>A0A7W7S5X5</accession>
<feature type="region of interest" description="Disordered" evidence="7">
    <location>
        <begin position="436"/>
        <end position="476"/>
    </location>
</feature>
<name>A0A7W7S5X5_9ACTN</name>
<evidence type="ECO:0000313" key="10">
    <source>
        <dbReference type="Proteomes" id="UP000534286"/>
    </source>
</evidence>
<feature type="transmembrane region" description="Helical" evidence="8">
    <location>
        <begin position="99"/>
        <end position="120"/>
    </location>
</feature>
<keyword evidence="10" id="KW-1185">Reference proteome</keyword>
<feature type="transmembrane region" description="Helical" evidence="8">
    <location>
        <begin position="308"/>
        <end position="326"/>
    </location>
</feature>